<reference evidence="1 2" key="1">
    <citation type="submission" date="2021-03" db="EMBL/GenBank/DDBJ databases">
        <authorList>
            <person name="Kim M.K."/>
        </authorList>
    </citation>
    <scope>NUCLEOTIDE SEQUENCE [LARGE SCALE GENOMIC DNA]</scope>
    <source>
        <strain evidence="1 2">BT442</strain>
    </source>
</reference>
<evidence type="ECO:0008006" key="3">
    <source>
        <dbReference type="Google" id="ProtNLM"/>
    </source>
</evidence>
<evidence type="ECO:0000313" key="1">
    <source>
        <dbReference type="EMBL" id="MBO2007630.1"/>
    </source>
</evidence>
<name>A0ABS3QA91_9BACT</name>
<organism evidence="1 2">
    <name type="scientific">Hymenobacter negativus</name>
    <dbReference type="NCBI Taxonomy" id="2795026"/>
    <lineage>
        <taxon>Bacteria</taxon>
        <taxon>Pseudomonadati</taxon>
        <taxon>Bacteroidota</taxon>
        <taxon>Cytophagia</taxon>
        <taxon>Cytophagales</taxon>
        <taxon>Hymenobacteraceae</taxon>
        <taxon>Hymenobacter</taxon>
    </lineage>
</organism>
<keyword evidence="2" id="KW-1185">Reference proteome</keyword>
<proteinExistence type="predicted"/>
<accession>A0ABS3QA91</accession>
<protein>
    <recommendedName>
        <fullName evidence="3">DUF5117 domain-containing protein</fullName>
    </recommendedName>
</protein>
<dbReference type="RefSeq" id="WP_208173168.1">
    <property type="nucleotide sequence ID" value="NZ_JAGETZ010000001.1"/>
</dbReference>
<dbReference type="EMBL" id="JAGETZ010000001">
    <property type="protein sequence ID" value="MBO2007630.1"/>
    <property type="molecule type" value="Genomic_DNA"/>
</dbReference>
<comment type="caution">
    <text evidence="1">The sequence shown here is derived from an EMBL/GenBank/DDBJ whole genome shotgun (WGS) entry which is preliminary data.</text>
</comment>
<evidence type="ECO:0000313" key="2">
    <source>
        <dbReference type="Proteomes" id="UP000664369"/>
    </source>
</evidence>
<dbReference type="Proteomes" id="UP000664369">
    <property type="component" value="Unassembled WGS sequence"/>
</dbReference>
<sequence length="322" mass="35920">MLLASTGLIAFAQEIATSPLDNKQSILNGRAFATFPSTALNSARPTDIMSADHNANLETRIMLDIQKMRLVFFAQELYALGDKKSVTQFVTEENQKSGAKITVLTDNGSLFSILSTPAAFDSTREAILVNSLLVRTNDNTVFRIAAYINPAAYDKREEFVKLTARVFETLTAGTRQNSRTAHTETLALANTKKKLKIVLPANYSVTSDQKYDFQVFLFHHYRNLGDEQRENLTIYAGSHPSYFFRNFKFERDEALIRKGNFLGKPVNWLHFANSGKNLYIKEQQVPSDNIAAGLILHVGMLGGSEDILDELTKIAAAIELVN</sequence>
<gene>
    <name evidence="1" type="ORF">J4E00_01110</name>
</gene>